<organism evidence="1 2">
    <name type="scientific">Schizophyllum amplum</name>
    <dbReference type="NCBI Taxonomy" id="97359"/>
    <lineage>
        <taxon>Eukaryota</taxon>
        <taxon>Fungi</taxon>
        <taxon>Dikarya</taxon>
        <taxon>Basidiomycota</taxon>
        <taxon>Agaricomycotina</taxon>
        <taxon>Agaricomycetes</taxon>
        <taxon>Agaricomycetidae</taxon>
        <taxon>Agaricales</taxon>
        <taxon>Schizophyllaceae</taxon>
        <taxon>Schizophyllum</taxon>
    </lineage>
</organism>
<gene>
    <name evidence="1" type="ORF">BD626DRAFT_488293</name>
</gene>
<dbReference type="OrthoDB" id="3139566at2759"/>
<dbReference type="Proteomes" id="UP000320762">
    <property type="component" value="Unassembled WGS sequence"/>
</dbReference>
<dbReference type="EMBL" id="VDMD01000005">
    <property type="protein sequence ID" value="TRM65293.1"/>
    <property type="molecule type" value="Genomic_DNA"/>
</dbReference>
<dbReference type="Gene3D" id="1.20.1280.50">
    <property type="match status" value="1"/>
</dbReference>
<accession>A0A550CKJ3</accession>
<reference evidence="1 2" key="1">
    <citation type="journal article" date="2019" name="New Phytol.">
        <title>Comparative genomics reveals unique wood-decay strategies and fruiting body development in the Schizophyllaceae.</title>
        <authorList>
            <person name="Almasi E."/>
            <person name="Sahu N."/>
            <person name="Krizsan K."/>
            <person name="Balint B."/>
            <person name="Kovacs G.M."/>
            <person name="Kiss B."/>
            <person name="Cseklye J."/>
            <person name="Drula E."/>
            <person name="Henrissat B."/>
            <person name="Nagy I."/>
            <person name="Chovatia M."/>
            <person name="Adam C."/>
            <person name="LaButti K."/>
            <person name="Lipzen A."/>
            <person name="Riley R."/>
            <person name="Grigoriev I.V."/>
            <person name="Nagy L.G."/>
        </authorList>
    </citation>
    <scope>NUCLEOTIDE SEQUENCE [LARGE SCALE GENOMIC DNA]</scope>
    <source>
        <strain evidence="1 2">NL-1724</strain>
    </source>
</reference>
<evidence type="ECO:0000313" key="2">
    <source>
        <dbReference type="Proteomes" id="UP000320762"/>
    </source>
</evidence>
<name>A0A550CKJ3_9AGAR</name>
<comment type="caution">
    <text evidence="1">The sequence shown here is derived from an EMBL/GenBank/DDBJ whole genome shotgun (WGS) entry which is preliminary data.</text>
</comment>
<dbReference type="AlphaFoldDB" id="A0A550CKJ3"/>
<keyword evidence="2" id="KW-1185">Reference proteome</keyword>
<evidence type="ECO:0000313" key="1">
    <source>
        <dbReference type="EMBL" id="TRM65293.1"/>
    </source>
</evidence>
<proteinExistence type="predicted"/>
<protein>
    <submittedName>
        <fullName evidence="1">Uncharacterized protein</fullName>
    </submittedName>
</protein>
<dbReference type="STRING" id="97359.A0A550CKJ3"/>
<sequence>MSRDPDCSICPFLRDLLRSGRVPDATQAREARATAAYMASQVSNLQTRCVSLVTAQRRISEVANLHRALLAPIRKLPVELLTEIFLFAALPESEARWRGASHVLAAVCLRWRQVALSTPHLWACIVVIAGSSSLTLWRESVRTRLERSSYAPLTITWKIYGRRAFCSGDPYWDADIWALLCTQAHRWASAHLGGFPSTAFNAQPRTSFPQLSTLLLHPIHPGSIGFFANAPNCTVVRLEYASGSDHLLFPTRWHLSVLHLHFQAKDRDIFFMRMCMQALASCSAMLRNCTLYVPPNTVVHFDPTSTIVAFPRLETLRLDGRAYIAAYNIAAPRLVHLAVDGGQSQRTFDSLSALVGNSGGCSHLQWAGMMRVAVVDEELLESLTHSPFITVLDLLVRGGCQAVLQDDRTSLTHVILQALTRQPGDVESARFLPRLRTLYLRFEHFANFPEEQLREEIRQMVHSRRAGGTIADVHMEPLANFETDCGGEWP</sequence>